<protein>
    <submittedName>
        <fullName evidence="2">Uncharacterized protein</fullName>
    </submittedName>
</protein>
<reference evidence="3" key="1">
    <citation type="journal article" date="2019" name="Int. J. Syst. Evol. Microbiol.">
        <title>The Global Catalogue of Microorganisms (GCM) 10K type strain sequencing project: providing services to taxonomists for standard genome sequencing and annotation.</title>
        <authorList>
            <consortium name="The Broad Institute Genomics Platform"/>
            <consortium name="The Broad Institute Genome Sequencing Center for Infectious Disease"/>
            <person name="Wu L."/>
            <person name="Ma J."/>
        </authorList>
    </citation>
    <scope>NUCLEOTIDE SEQUENCE [LARGE SCALE GENOMIC DNA]</scope>
    <source>
        <strain evidence="3">KCTC 42083</strain>
    </source>
</reference>
<name>A0A8H9M5F4_9BURK</name>
<dbReference type="AlphaFoldDB" id="A0A8H9M5F4"/>
<gene>
    <name evidence="2" type="ORF">GCM10010096_25980</name>
</gene>
<dbReference type="Proteomes" id="UP000608923">
    <property type="component" value="Unassembled WGS sequence"/>
</dbReference>
<dbReference type="RefSeq" id="WP_189392995.1">
    <property type="nucleotide sequence ID" value="NZ_BMZN01000004.1"/>
</dbReference>
<accession>A0A8H9M5F4</accession>
<feature type="transmembrane region" description="Helical" evidence="1">
    <location>
        <begin position="43"/>
        <end position="62"/>
    </location>
</feature>
<sequence length="229" mass="25072">MKKKIYDEEALLLLALLVGVGAGTGVGMFFFPYLRPLLAFDGAAAWVQAFGSVTAVGVAIYVSNRQSRIERESRALIAESAKKLATDSGIAELEAAAQLVERLGQDVKKVCEGAIEKLKDGDITNYRRSRYLRNSQAAVSRIPLHQMPYAVIARHTIDIVHYSNVCAELLLGMSPHTDRFGADILASPQTPLERLQVLLAKTDESLEYLDNAVRLFDGESPAISARHLC</sequence>
<evidence type="ECO:0000256" key="1">
    <source>
        <dbReference type="SAM" id="Phobius"/>
    </source>
</evidence>
<feature type="transmembrane region" description="Helical" evidence="1">
    <location>
        <begin position="12"/>
        <end position="31"/>
    </location>
</feature>
<comment type="caution">
    <text evidence="2">The sequence shown here is derived from an EMBL/GenBank/DDBJ whole genome shotgun (WGS) entry which is preliminary data.</text>
</comment>
<organism evidence="2 3">
    <name type="scientific">Alcaligenes pakistanensis</name>
    <dbReference type="NCBI Taxonomy" id="1482717"/>
    <lineage>
        <taxon>Bacteria</taxon>
        <taxon>Pseudomonadati</taxon>
        <taxon>Pseudomonadota</taxon>
        <taxon>Betaproteobacteria</taxon>
        <taxon>Burkholderiales</taxon>
        <taxon>Alcaligenaceae</taxon>
        <taxon>Alcaligenes</taxon>
    </lineage>
</organism>
<evidence type="ECO:0000313" key="3">
    <source>
        <dbReference type="Proteomes" id="UP000608923"/>
    </source>
</evidence>
<keyword evidence="1" id="KW-0472">Membrane</keyword>
<keyword evidence="1" id="KW-1133">Transmembrane helix</keyword>
<proteinExistence type="predicted"/>
<dbReference type="EMBL" id="BMZN01000004">
    <property type="protein sequence ID" value="GHC52633.1"/>
    <property type="molecule type" value="Genomic_DNA"/>
</dbReference>
<keyword evidence="3" id="KW-1185">Reference proteome</keyword>
<evidence type="ECO:0000313" key="2">
    <source>
        <dbReference type="EMBL" id="GHC52633.1"/>
    </source>
</evidence>
<keyword evidence="1" id="KW-0812">Transmembrane</keyword>